<dbReference type="InterPro" id="IPR011990">
    <property type="entry name" value="TPR-like_helical_dom_sf"/>
</dbReference>
<proteinExistence type="predicted"/>
<organism evidence="1 2">
    <name type="scientific">Campylobacter subantarcticus</name>
    <dbReference type="NCBI Taxonomy" id="497724"/>
    <lineage>
        <taxon>Bacteria</taxon>
        <taxon>Pseudomonadati</taxon>
        <taxon>Campylobacterota</taxon>
        <taxon>Epsilonproteobacteria</taxon>
        <taxon>Campylobacterales</taxon>
        <taxon>Campylobacteraceae</taxon>
        <taxon>Campylobacter</taxon>
    </lineage>
</organism>
<keyword evidence="2" id="KW-1185">Reference proteome</keyword>
<dbReference type="EMBL" id="AACKMW020000016">
    <property type="protein sequence ID" value="MPB98698.1"/>
    <property type="molecule type" value="Genomic_DNA"/>
</dbReference>
<gene>
    <name evidence="1" type="ORF">A0Z09_001265</name>
</gene>
<comment type="caution">
    <text evidence="1">The sequence shown here is derived from an EMBL/GenBank/DDBJ whole genome shotgun (WGS) entry which is preliminary data.</text>
</comment>
<evidence type="ECO:0000313" key="2">
    <source>
        <dbReference type="Proteomes" id="UP000364097"/>
    </source>
</evidence>
<dbReference type="SUPFAM" id="SSF48452">
    <property type="entry name" value="TPR-like"/>
    <property type="match status" value="1"/>
</dbReference>
<evidence type="ECO:0000313" key="1">
    <source>
        <dbReference type="EMBL" id="MPB98698.1"/>
    </source>
</evidence>
<dbReference type="Proteomes" id="UP000364097">
    <property type="component" value="Unassembled WGS sequence"/>
</dbReference>
<accession>A0ABW9N382</accession>
<evidence type="ECO:0008006" key="3">
    <source>
        <dbReference type="Google" id="ProtNLM"/>
    </source>
</evidence>
<name>A0ABW9N382_9BACT</name>
<sequence length="76" mass="8949">MFKRAYCAKELESYEELIAYCDAVHNVDKNNFKLYLWQGIAKYNLSLEEEAIKDLNKALKIDKNHNEAKYYKGALL</sequence>
<dbReference type="Gene3D" id="1.25.40.10">
    <property type="entry name" value="Tetratricopeptide repeat domain"/>
    <property type="match status" value="1"/>
</dbReference>
<reference evidence="1" key="1">
    <citation type="submission" date="2019-08" db="EMBL/GenBank/DDBJ databases">
        <title>Rapid identification of Enteric Bacteria from Whole Genome Sequences (WGS) using Average Nucleotide Identity (ANI).</title>
        <authorList>
            <person name="Lane C."/>
        </authorList>
    </citation>
    <scope>NUCLEOTIDE SEQUENCE [LARGE SCALE GENOMIC DNA]</scope>
    <source>
        <strain evidence="1">2010D-8461</strain>
    </source>
</reference>
<protein>
    <recommendedName>
        <fullName evidence="3">Tetratricopeptide repeat protein</fullName>
    </recommendedName>
</protein>